<dbReference type="GO" id="GO:0006357">
    <property type="term" value="P:regulation of transcription by RNA polymerase II"/>
    <property type="evidence" value="ECO:0007669"/>
    <property type="project" value="InterPro"/>
</dbReference>
<dbReference type="EMBL" id="MCGN01000001">
    <property type="protein sequence ID" value="ORZ02545.1"/>
    <property type="molecule type" value="Genomic_DNA"/>
</dbReference>
<dbReference type="PANTHER" id="PTHR13114">
    <property type="entry name" value="MEDIATOR OF RNA POLYMERASE II TRANSCRIPTION SUBUNIT 17"/>
    <property type="match status" value="1"/>
</dbReference>
<evidence type="ECO:0000256" key="8">
    <source>
        <dbReference type="RuleBase" id="RU364140"/>
    </source>
</evidence>
<proteinExistence type="inferred from homology"/>
<dbReference type="OrthoDB" id="10251234at2759"/>
<evidence type="ECO:0000313" key="11">
    <source>
        <dbReference type="Proteomes" id="UP000242180"/>
    </source>
</evidence>
<keyword evidence="8" id="KW-0010">Activator</keyword>
<evidence type="ECO:0000256" key="3">
    <source>
        <dbReference type="ARBA" id="ARBA00019610"/>
    </source>
</evidence>
<dbReference type="OMA" id="INKLFHA"/>
<evidence type="ECO:0000256" key="2">
    <source>
        <dbReference type="ARBA" id="ARBA00005635"/>
    </source>
</evidence>
<evidence type="ECO:0000256" key="9">
    <source>
        <dbReference type="SAM" id="MobiDB-lite"/>
    </source>
</evidence>
<comment type="similarity">
    <text evidence="2 8">Belongs to the Mediator complex subunit 17 family.</text>
</comment>
<organism evidence="10 11">
    <name type="scientific">Syncephalastrum racemosum</name>
    <name type="common">Filamentous fungus</name>
    <dbReference type="NCBI Taxonomy" id="13706"/>
    <lineage>
        <taxon>Eukaryota</taxon>
        <taxon>Fungi</taxon>
        <taxon>Fungi incertae sedis</taxon>
        <taxon>Mucoromycota</taxon>
        <taxon>Mucoromycotina</taxon>
        <taxon>Mucoromycetes</taxon>
        <taxon>Mucorales</taxon>
        <taxon>Syncephalastraceae</taxon>
        <taxon>Syncephalastrum</taxon>
    </lineage>
</organism>
<keyword evidence="6 8" id="KW-0539">Nucleus</keyword>
<dbReference type="FunCoup" id="A0A1X2HSH0">
    <property type="interactions" value="36"/>
</dbReference>
<comment type="caution">
    <text evidence="10">The sequence shown here is derived from an EMBL/GenBank/DDBJ whole genome shotgun (WGS) entry which is preliminary data.</text>
</comment>
<sequence>MEDDEHSHKRIKLSLEPSIVKTAIDITDSGQEIHKTEPSFQEKLMQRVDRIWFERGDWRSLSEDSLEKSINSQSDDSDTKETAHAEQPISLDQPPPGFDIMKLRDSVVNKLFHAKSEIDVALDVINLLLAQNRPLGLSKDMVLPLPPGSLHATYVAKPKPTSKAQLEAAQLTLGLKLKQQKAAAAFFKASAANLRKIVSDENDFWEEALDLRRNHWLMQVKSTPNALSASGSGVANSFSVHYGFTDVGSQFSDLPFGEFKRADGAAEDGEDSVRLILPHNRPRRIVSHVGQSHLGRVGMRMKPISESMMGMIDREENGGRQRNGAIQFANVHQSKIQQQLVNAQGTIFDSEIYALVLSEAQGLSTTNDLRFGDNEVTVTIDGQIDLTVQRIDDQDDSGIAEEQSMSTRQMAGRTLELILRLLLIQQYRFNRWKTHIPMLTPNRRSPAIRALTGEKEQEQAKGRTQQQAGLAPQTNAREHTTIPILSPALSMCKFWVLFDRARHLVYEAIDPLSGEGGVHLSVHYELQAMAQSAPDPNQCEVYPSYGELAINLSIDILKGQFLLFSINQSGNICVRLPQGLVTLNNISEFEALLTREINLICLRMVCDFANDYIRRSSEYVSAPASEQAKALWKVDDIEETINGPVWWAPSQGKNSAWKTIHVQLLRARVENRPAYHLRFELRSQDHPAVKPIVRDILLAKTLTAPGSGVLTFGEKVERMMVELQKEAASPPASSSYSE</sequence>
<keyword evidence="4 8" id="KW-0805">Transcription regulation</keyword>
<dbReference type="AlphaFoldDB" id="A0A1X2HSH0"/>
<keyword evidence="5 8" id="KW-0804">Transcription</keyword>
<reference evidence="10 11" key="1">
    <citation type="submission" date="2016-07" db="EMBL/GenBank/DDBJ databases">
        <title>Pervasive Adenine N6-methylation of Active Genes in Fungi.</title>
        <authorList>
            <consortium name="DOE Joint Genome Institute"/>
            <person name="Mondo S.J."/>
            <person name="Dannebaum R.O."/>
            <person name="Kuo R.C."/>
            <person name="Labutti K."/>
            <person name="Haridas S."/>
            <person name="Kuo A."/>
            <person name="Salamov A."/>
            <person name="Ahrendt S.R."/>
            <person name="Lipzen A."/>
            <person name="Sullivan W."/>
            <person name="Andreopoulos W.B."/>
            <person name="Clum A."/>
            <person name="Lindquist E."/>
            <person name="Daum C."/>
            <person name="Ramamoorthy G.K."/>
            <person name="Gryganskyi A."/>
            <person name="Culley D."/>
            <person name="Magnuson J.K."/>
            <person name="James T.Y."/>
            <person name="O'Malley M.A."/>
            <person name="Stajich J.E."/>
            <person name="Spatafora J.W."/>
            <person name="Visel A."/>
            <person name="Grigoriev I.V."/>
        </authorList>
    </citation>
    <scope>NUCLEOTIDE SEQUENCE [LARGE SCALE GENOMIC DNA]</scope>
    <source>
        <strain evidence="10 11">NRRL 2496</strain>
    </source>
</reference>
<dbReference type="Pfam" id="PF10156">
    <property type="entry name" value="Med17"/>
    <property type="match status" value="1"/>
</dbReference>
<comment type="subcellular location">
    <subcellularLocation>
        <location evidence="1 8">Nucleus</location>
    </subcellularLocation>
</comment>
<keyword evidence="11" id="KW-1185">Reference proteome</keyword>
<dbReference type="InParanoid" id="A0A1X2HSH0"/>
<dbReference type="InterPro" id="IPR019313">
    <property type="entry name" value="Mediator_Med17"/>
</dbReference>
<protein>
    <recommendedName>
        <fullName evidence="3 8">Mediator of RNA polymerase II transcription subunit 17</fullName>
    </recommendedName>
    <alternativeName>
        <fullName evidence="7 8">Mediator complex subunit 17</fullName>
    </alternativeName>
</protein>
<dbReference type="STRING" id="13706.A0A1X2HSH0"/>
<dbReference type="GO" id="GO:0016592">
    <property type="term" value="C:mediator complex"/>
    <property type="evidence" value="ECO:0007669"/>
    <property type="project" value="InterPro"/>
</dbReference>
<dbReference type="GO" id="GO:0070847">
    <property type="term" value="C:core mediator complex"/>
    <property type="evidence" value="ECO:0007669"/>
    <property type="project" value="TreeGrafter"/>
</dbReference>
<comment type="function">
    <text evidence="8">Component of the Mediator complex, a coactivator involved in the regulated transcription of nearly all RNA polymerase II-dependent genes. Mediator functions as a bridge to convey information from gene-specific regulatory proteins to the basal RNA polymerase II transcription machinery. Mediator is recruited to promoters by direct interactions with regulatory proteins and serves as a scaffold for the assembly of a functional preinitiation complex with RNA polymerase II and the general transcription factors.</text>
</comment>
<comment type="subunit">
    <text evidence="8">Component of the Mediator complex.</text>
</comment>
<evidence type="ECO:0000313" key="10">
    <source>
        <dbReference type="EMBL" id="ORZ02545.1"/>
    </source>
</evidence>
<dbReference type="GO" id="GO:0003712">
    <property type="term" value="F:transcription coregulator activity"/>
    <property type="evidence" value="ECO:0007669"/>
    <property type="project" value="InterPro"/>
</dbReference>
<feature type="region of interest" description="Disordered" evidence="9">
    <location>
        <begin position="64"/>
        <end position="96"/>
    </location>
</feature>
<feature type="compositionally biased region" description="Polar residues" evidence="9">
    <location>
        <begin position="462"/>
        <end position="475"/>
    </location>
</feature>
<feature type="region of interest" description="Disordered" evidence="9">
    <location>
        <begin position="453"/>
        <end position="475"/>
    </location>
</feature>
<evidence type="ECO:0000256" key="4">
    <source>
        <dbReference type="ARBA" id="ARBA00023015"/>
    </source>
</evidence>
<evidence type="ECO:0000256" key="7">
    <source>
        <dbReference type="ARBA" id="ARBA00032014"/>
    </source>
</evidence>
<evidence type="ECO:0000256" key="5">
    <source>
        <dbReference type="ARBA" id="ARBA00023163"/>
    </source>
</evidence>
<name>A0A1X2HSH0_SYNRA</name>
<dbReference type="PANTHER" id="PTHR13114:SF7">
    <property type="entry name" value="MEDIATOR OF RNA POLYMERASE II TRANSCRIPTION SUBUNIT 17"/>
    <property type="match status" value="1"/>
</dbReference>
<gene>
    <name evidence="8" type="primary">MED17</name>
    <name evidence="10" type="ORF">BCR43DRAFT_465664</name>
</gene>
<evidence type="ECO:0000256" key="6">
    <source>
        <dbReference type="ARBA" id="ARBA00023242"/>
    </source>
</evidence>
<accession>A0A1X2HSH0</accession>
<evidence type="ECO:0000256" key="1">
    <source>
        <dbReference type="ARBA" id="ARBA00004123"/>
    </source>
</evidence>
<dbReference type="Proteomes" id="UP000242180">
    <property type="component" value="Unassembled WGS sequence"/>
</dbReference>